<dbReference type="AlphaFoldDB" id="A0A4V4HHL9"/>
<name>A0A4V4HHL9_DENBC</name>
<feature type="compositionally biased region" description="Basic and acidic residues" evidence="1">
    <location>
        <begin position="87"/>
        <end position="98"/>
    </location>
</feature>
<accession>A0A4V4HHL9</accession>
<feature type="region of interest" description="Disordered" evidence="1">
    <location>
        <begin position="87"/>
        <end position="113"/>
    </location>
</feature>
<proteinExistence type="predicted"/>
<dbReference type="Proteomes" id="UP000297245">
    <property type="component" value="Unassembled WGS sequence"/>
</dbReference>
<evidence type="ECO:0000313" key="2">
    <source>
        <dbReference type="EMBL" id="THV03256.1"/>
    </source>
</evidence>
<keyword evidence="3" id="KW-1185">Reference proteome</keyword>
<protein>
    <submittedName>
        <fullName evidence="2">Uncharacterized protein</fullName>
    </submittedName>
</protein>
<evidence type="ECO:0000313" key="3">
    <source>
        <dbReference type="Proteomes" id="UP000297245"/>
    </source>
</evidence>
<reference evidence="2 3" key="1">
    <citation type="journal article" date="2019" name="Nat. Ecol. Evol.">
        <title>Megaphylogeny resolves global patterns of mushroom evolution.</title>
        <authorList>
            <person name="Varga T."/>
            <person name="Krizsan K."/>
            <person name="Foldi C."/>
            <person name="Dima B."/>
            <person name="Sanchez-Garcia M."/>
            <person name="Sanchez-Ramirez S."/>
            <person name="Szollosi G.J."/>
            <person name="Szarkandi J.G."/>
            <person name="Papp V."/>
            <person name="Albert L."/>
            <person name="Andreopoulos W."/>
            <person name="Angelini C."/>
            <person name="Antonin V."/>
            <person name="Barry K.W."/>
            <person name="Bougher N.L."/>
            <person name="Buchanan P."/>
            <person name="Buyck B."/>
            <person name="Bense V."/>
            <person name="Catcheside P."/>
            <person name="Chovatia M."/>
            <person name="Cooper J."/>
            <person name="Damon W."/>
            <person name="Desjardin D."/>
            <person name="Finy P."/>
            <person name="Geml J."/>
            <person name="Haridas S."/>
            <person name="Hughes K."/>
            <person name="Justo A."/>
            <person name="Karasinski D."/>
            <person name="Kautmanova I."/>
            <person name="Kiss B."/>
            <person name="Kocsube S."/>
            <person name="Kotiranta H."/>
            <person name="LaButti K.M."/>
            <person name="Lechner B.E."/>
            <person name="Liimatainen K."/>
            <person name="Lipzen A."/>
            <person name="Lukacs Z."/>
            <person name="Mihaltcheva S."/>
            <person name="Morgado L.N."/>
            <person name="Niskanen T."/>
            <person name="Noordeloos M.E."/>
            <person name="Ohm R.A."/>
            <person name="Ortiz-Santana B."/>
            <person name="Ovrebo C."/>
            <person name="Racz N."/>
            <person name="Riley R."/>
            <person name="Savchenko A."/>
            <person name="Shiryaev A."/>
            <person name="Soop K."/>
            <person name="Spirin V."/>
            <person name="Szebenyi C."/>
            <person name="Tomsovsky M."/>
            <person name="Tulloss R.E."/>
            <person name="Uehling J."/>
            <person name="Grigoriev I.V."/>
            <person name="Vagvolgyi C."/>
            <person name="Papp T."/>
            <person name="Martin F.M."/>
            <person name="Miettinen O."/>
            <person name="Hibbett D.S."/>
            <person name="Nagy L.G."/>
        </authorList>
    </citation>
    <scope>NUCLEOTIDE SEQUENCE [LARGE SCALE GENOMIC DNA]</scope>
    <source>
        <strain evidence="2 3">CBS 962.96</strain>
    </source>
</reference>
<gene>
    <name evidence="2" type="ORF">K435DRAFT_791963</name>
</gene>
<evidence type="ECO:0000256" key="1">
    <source>
        <dbReference type="SAM" id="MobiDB-lite"/>
    </source>
</evidence>
<organism evidence="2 3">
    <name type="scientific">Dendrothele bispora (strain CBS 962.96)</name>
    <dbReference type="NCBI Taxonomy" id="1314807"/>
    <lineage>
        <taxon>Eukaryota</taxon>
        <taxon>Fungi</taxon>
        <taxon>Dikarya</taxon>
        <taxon>Basidiomycota</taxon>
        <taxon>Agaricomycotina</taxon>
        <taxon>Agaricomycetes</taxon>
        <taxon>Agaricomycetidae</taxon>
        <taxon>Agaricales</taxon>
        <taxon>Agaricales incertae sedis</taxon>
        <taxon>Dendrothele</taxon>
    </lineage>
</organism>
<sequence>MVFALLTASSCFVDCLGLVTACALASLSGILILLAGCRVSSPLSIILVPISFEFGGLSAAVAPHSTGGVLVTLLTIHILSFRDREKIGSGEGTEERRVPPTRLSMGKPAGPDKKSIRNLQMQILLDVDRDFGKF</sequence>
<dbReference type="EMBL" id="ML179069">
    <property type="protein sequence ID" value="THV03256.1"/>
    <property type="molecule type" value="Genomic_DNA"/>
</dbReference>